<gene>
    <name evidence="2" type="ORF">A2V54_03180</name>
</gene>
<evidence type="ECO:0000313" key="2">
    <source>
        <dbReference type="EMBL" id="OGC44356.1"/>
    </source>
</evidence>
<reference evidence="2 3" key="1">
    <citation type="journal article" date="2016" name="Nat. Commun.">
        <title>Thousands of microbial genomes shed light on interconnected biogeochemical processes in an aquifer system.</title>
        <authorList>
            <person name="Anantharaman K."/>
            <person name="Brown C.T."/>
            <person name="Hug L.A."/>
            <person name="Sharon I."/>
            <person name="Castelle C.J."/>
            <person name="Probst A.J."/>
            <person name="Thomas B.C."/>
            <person name="Singh A."/>
            <person name="Wilkins M.J."/>
            <person name="Karaoz U."/>
            <person name="Brodie E.L."/>
            <person name="Williams K.H."/>
            <person name="Hubbard S.S."/>
            <person name="Banfield J.F."/>
        </authorList>
    </citation>
    <scope>NUCLEOTIDE SEQUENCE [LARGE SCALE GENOMIC DNA]</scope>
</reference>
<evidence type="ECO:0000313" key="3">
    <source>
        <dbReference type="Proteomes" id="UP000176583"/>
    </source>
</evidence>
<dbReference type="AlphaFoldDB" id="A0A1F4UHD9"/>
<accession>A0A1F4UHD9</accession>
<dbReference type="SUPFAM" id="SSF53067">
    <property type="entry name" value="Actin-like ATPase domain"/>
    <property type="match status" value="1"/>
</dbReference>
<dbReference type="InterPro" id="IPR043129">
    <property type="entry name" value="ATPase_NBD"/>
</dbReference>
<dbReference type="STRING" id="1802613.A2V54_03180"/>
<feature type="region of interest" description="Disordered" evidence="1">
    <location>
        <begin position="320"/>
        <end position="346"/>
    </location>
</feature>
<feature type="compositionally biased region" description="Basic and acidic residues" evidence="1">
    <location>
        <begin position="321"/>
        <end position="339"/>
    </location>
</feature>
<protein>
    <recommendedName>
        <fullName evidence="4">SHS2 domain-containing protein</fullName>
    </recommendedName>
</protein>
<comment type="caution">
    <text evidence="2">The sequence shown here is derived from an EMBL/GenBank/DDBJ whole genome shotgun (WGS) entry which is preliminary data.</text>
</comment>
<dbReference type="Proteomes" id="UP000176583">
    <property type="component" value="Unassembled WGS sequence"/>
</dbReference>
<evidence type="ECO:0000256" key="1">
    <source>
        <dbReference type="SAM" id="MobiDB-lite"/>
    </source>
</evidence>
<name>A0A1F4UHD9_UNCKA</name>
<dbReference type="EMBL" id="MEUW01000021">
    <property type="protein sequence ID" value="OGC44356.1"/>
    <property type="molecule type" value="Genomic_DNA"/>
</dbReference>
<organism evidence="2 3">
    <name type="scientific">candidate division WWE3 bacterium RBG_19FT_COMBO_53_11</name>
    <dbReference type="NCBI Taxonomy" id="1802613"/>
    <lineage>
        <taxon>Bacteria</taxon>
        <taxon>Katanobacteria</taxon>
    </lineage>
</organism>
<proteinExistence type="predicted"/>
<evidence type="ECO:0008006" key="4">
    <source>
        <dbReference type="Google" id="ProtNLM"/>
    </source>
</evidence>
<sequence length="346" mass="38259">MKFSLPFGKKEEFPDQFFVLDPGGKDLKVFVLNRADGNIAPLGSRKIGRVGVPEDDAFNFNEAVGQLRQDFPDADPLLVVGVSGPYTLAFTTVVRSSTSRDVQDLVSHARQEAQRSAEEELRIGLGEPRLKVSEVEAEILEVKEADKLEVFLFTSFASEPYLMELSQLVKSSGLKLWGFSSLPFNLVTELSLALSSSDTEEELNALIFDVGGSKTEISLIFGGELMETKSFWWDFKENGNPTAFLDLWLEALSTALSSFEGVETFPPKIYLTGGAAVFPGLAEVVTSYPWSRDHHFEIAPDIVPLEEERLSTSLGQVALRLRRETGKPEPDSEEPGKETDLEEGEK</sequence>